<dbReference type="Pfam" id="PF13424">
    <property type="entry name" value="TPR_12"/>
    <property type="match status" value="1"/>
</dbReference>
<reference evidence="1" key="2">
    <citation type="submission" date="2023-01" db="EMBL/GenBank/DDBJ databases">
        <authorList>
            <person name="Sun Q."/>
            <person name="Evtushenko L."/>
        </authorList>
    </citation>
    <scope>NUCLEOTIDE SEQUENCE</scope>
    <source>
        <strain evidence="1">VKM Ac-1321</strain>
    </source>
</reference>
<gene>
    <name evidence="1" type="ORF">GCM10017581_105050</name>
</gene>
<proteinExistence type="predicted"/>
<dbReference type="Proteomes" id="UP001143480">
    <property type="component" value="Unassembled WGS sequence"/>
</dbReference>
<organism evidence="1 2">
    <name type="scientific">Dactylosporangium matsuzakiense</name>
    <dbReference type="NCBI Taxonomy" id="53360"/>
    <lineage>
        <taxon>Bacteria</taxon>
        <taxon>Bacillati</taxon>
        <taxon>Actinomycetota</taxon>
        <taxon>Actinomycetes</taxon>
        <taxon>Micromonosporales</taxon>
        <taxon>Micromonosporaceae</taxon>
        <taxon>Dactylosporangium</taxon>
    </lineage>
</organism>
<dbReference type="InterPro" id="IPR011990">
    <property type="entry name" value="TPR-like_helical_dom_sf"/>
</dbReference>
<dbReference type="Gene3D" id="1.25.40.10">
    <property type="entry name" value="Tetratricopeptide repeat domain"/>
    <property type="match status" value="2"/>
</dbReference>
<evidence type="ECO:0008006" key="3">
    <source>
        <dbReference type="Google" id="ProtNLM"/>
    </source>
</evidence>
<reference evidence="1" key="1">
    <citation type="journal article" date="2014" name="Int. J. Syst. Evol. Microbiol.">
        <title>Complete genome sequence of Corynebacterium casei LMG S-19264T (=DSM 44701T), isolated from a smear-ripened cheese.</title>
        <authorList>
            <consortium name="US DOE Joint Genome Institute (JGI-PGF)"/>
            <person name="Walter F."/>
            <person name="Albersmeier A."/>
            <person name="Kalinowski J."/>
            <person name="Ruckert C."/>
        </authorList>
    </citation>
    <scope>NUCLEOTIDE SEQUENCE</scope>
    <source>
        <strain evidence="1">VKM Ac-1321</strain>
    </source>
</reference>
<dbReference type="AlphaFoldDB" id="A0A9W6KYG5"/>
<sequence>MGGMWTLAWPGRPAPVVRHRPGRAWWTLARARRAHRRALRLGNAGRRDLAVLAAAEAVRLFEAAGAPRELAAARLTVGDLRFQLGEHAAAVAAFSGAGDAGLLPLGNCLRVLGRFAEAEFALAAAPARPATRNALGVLCRETGRYDEAARHYAAALADPALHGVVHHNLAGLAHARGRPEDALIAALTALVWHARERGCGSPEVAADAAVLGAIQLGLGRLDDAAASLGRARDIWQRRYGPDHHETRLCRRGLAAVEHARRVAATWPG</sequence>
<evidence type="ECO:0000313" key="1">
    <source>
        <dbReference type="EMBL" id="GLL08735.1"/>
    </source>
</evidence>
<protein>
    <recommendedName>
        <fullName evidence="3">Tetratricopeptide repeat protein</fullName>
    </recommendedName>
</protein>
<comment type="caution">
    <text evidence="1">The sequence shown here is derived from an EMBL/GenBank/DDBJ whole genome shotgun (WGS) entry which is preliminary data.</text>
</comment>
<keyword evidence="2" id="KW-1185">Reference proteome</keyword>
<dbReference type="EMBL" id="BSFP01000184">
    <property type="protein sequence ID" value="GLL08735.1"/>
    <property type="molecule type" value="Genomic_DNA"/>
</dbReference>
<accession>A0A9W6KYG5</accession>
<name>A0A9W6KYG5_9ACTN</name>
<evidence type="ECO:0000313" key="2">
    <source>
        <dbReference type="Proteomes" id="UP001143480"/>
    </source>
</evidence>
<dbReference type="SUPFAM" id="SSF48452">
    <property type="entry name" value="TPR-like"/>
    <property type="match status" value="1"/>
</dbReference>